<evidence type="ECO:0000313" key="9">
    <source>
        <dbReference type="Proteomes" id="UP000426265"/>
    </source>
</evidence>
<evidence type="ECO:0000313" key="6">
    <source>
        <dbReference type="EMBL" id="OAO94383.1"/>
    </source>
</evidence>
<dbReference type="Gene3D" id="2.100.10.30">
    <property type="entry name" value="Jacalin-like lectin domain"/>
    <property type="match status" value="4"/>
</dbReference>
<reference evidence="8" key="1">
    <citation type="journal article" date="2016" name="Proc. Natl. Acad. Sci. U.S.A.">
        <title>Chromosome-level assembly of Arabidopsis thaliana Ler reveals the extent of translocation and inversion polymorphisms.</title>
        <authorList>
            <person name="Zapata L."/>
            <person name="Ding J."/>
            <person name="Willing E.M."/>
            <person name="Hartwig B."/>
            <person name="Bezdan D."/>
            <person name="Jiao W.B."/>
            <person name="Patel V."/>
            <person name="Velikkakam James G."/>
            <person name="Koornneef M."/>
            <person name="Ossowski S."/>
            <person name="Schneeberger K."/>
        </authorList>
    </citation>
    <scope>NUCLEOTIDE SEQUENCE [LARGE SCALE GENOMIC DNA]</scope>
    <source>
        <strain evidence="8">cv. Landsberg erecta</strain>
    </source>
</reference>
<keyword evidence="2" id="KW-0430">Lectin</keyword>
<dbReference type="Proteomes" id="UP000078284">
    <property type="component" value="Chromosome 5"/>
</dbReference>
<comment type="similarity">
    <text evidence="1">Belongs to the jacalin lectin family.</text>
</comment>
<organism evidence="6 8">
    <name type="scientific">Arabidopsis thaliana</name>
    <name type="common">Mouse-ear cress</name>
    <dbReference type="NCBI Taxonomy" id="3702"/>
    <lineage>
        <taxon>Eukaryota</taxon>
        <taxon>Viridiplantae</taxon>
        <taxon>Streptophyta</taxon>
        <taxon>Embryophyta</taxon>
        <taxon>Tracheophyta</taxon>
        <taxon>Spermatophyta</taxon>
        <taxon>Magnoliopsida</taxon>
        <taxon>eudicotyledons</taxon>
        <taxon>Gunneridae</taxon>
        <taxon>Pentapetalae</taxon>
        <taxon>rosids</taxon>
        <taxon>malvids</taxon>
        <taxon>Brassicales</taxon>
        <taxon>Brassicaceae</taxon>
        <taxon>Camelineae</taxon>
        <taxon>Arabidopsis</taxon>
    </lineage>
</organism>
<sequence>MTERLEAEGSRRGSNSKWDDKSDHDDVTKIYVNYSLSGIESIRFDYVKSGKPKDGPFRGQSYNTYTHTFEINHLKYEHLESVEGYYTEDTGIEALQFKTNLRISEPIGYHHDGCTKFILAVEGKKIIGFHGSSFALRVGSLGAYFTWDTPTIIKAVGGKVGTKWDDGVNQAGFTKIHVRSGQKGIQFIKLEYVDKDGNLTDGPIHGSIYRRGSPHVFEFKHDEEYLVSVEGYYEGDEECEVIQGLQFRTNIKTSELMGSNTGKKFKLTASGMKIVGFHGYAEKNLSSLGAYLTPLTPKKSECKGITDGSNVWNWDDGAFEGIRKVSVFFTALRIRCLMINYEDAGKVVKRSHGLNNNDHQEEKFVVDYPNEFITSVVGTMSSSSVMPLIFKTSKGRTSKQFGDYSFDDSVEFVLESKGCAIVGFHGWHNPVSGYMTALGAYYYPMPLPPAAEKLEAQGGAGGAPWDDGSNFQGVRKIYIGTGEVGIVSIKFLYENDVHEIVVGDHHGNKNLLRHEEFDLDYPSEYLTSVEGSYDVVPGSEEYEVIIMLKFTTNKRTSPCYGLDDDPIFVLHKEGHKIVGFHGKSSNMLHKLGIHVLPISNS</sequence>
<evidence type="ECO:0000256" key="1">
    <source>
        <dbReference type="ARBA" id="ARBA00006568"/>
    </source>
</evidence>
<reference evidence="7 9" key="3">
    <citation type="submission" date="2019-11" db="EMBL/GenBank/DDBJ databases">
        <authorList>
            <person name="Jiao W.-B."/>
            <person name="Schneeberger K."/>
        </authorList>
    </citation>
    <scope>NUCLEOTIDE SEQUENCE [LARGE SCALE GENOMIC DNA]</scope>
    <source>
        <strain evidence="9">cv. An-1</strain>
    </source>
</reference>
<feature type="domain" description="Jacalin-type lectin" evidence="5">
    <location>
        <begin position="2"/>
        <end position="147"/>
    </location>
</feature>
<keyword evidence="3" id="KW-0677">Repeat</keyword>
<gene>
    <name evidence="6" type="ordered locus">AXX17_At5g48710</name>
    <name evidence="7" type="ORF">AN1_LOCUS25236</name>
</gene>
<dbReference type="EMBL" id="CACRSJ010000110">
    <property type="protein sequence ID" value="VYS69851.1"/>
    <property type="molecule type" value="Genomic_DNA"/>
</dbReference>
<dbReference type="PANTHER" id="PTHR47293">
    <property type="entry name" value="JACALIN-RELATED LECTIN 3"/>
    <property type="match status" value="1"/>
</dbReference>
<evidence type="ECO:0000313" key="8">
    <source>
        <dbReference type="Proteomes" id="UP000078284"/>
    </source>
</evidence>
<accession>A0A178UKV4</accession>
<feature type="domain" description="Jacalin-type lectin" evidence="5">
    <location>
        <begin position="150"/>
        <end position="294"/>
    </location>
</feature>
<dbReference type="InterPro" id="IPR033734">
    <property type="entry name" value="Jacalin-like_lectin_dom_plant"/>
</dbReference>
<dbReference type="SUPFAM" id="SSF51101">
    <property type="entry name" value="Mannose-binding lectins"/>
    <property type="match status" value="4"/>
</dbReference>
<dbReference type="Proteomes" id="UP000426265">
    <property type="component" value="Unassembled WGS sequence"/>
</dbReference>
<evidence type="ECO:0000313" key="7">
    <source>
        <dbReference type="EMBL" id="VYS69851.1"/>
    </source>
</evidence>
<feature type="domain" description="Jacalin-type lectin" evidence="5">
    <location>
        <begin position="297"/>
        <end position="444"/>
    </location>
</feature>
<reference evidence="6" key="2">
    <citation type="submission" date="2016-03" db="EMBL/GenBank/DDBJ databases">
        <title>Full-length assembly of Arabidopsis thaliana Ler reveals the complement of translocations and inversions.</title>
        <authorList>
            <person name="Zapata L."/>
            <person name="Schneeberger K."/>
            <person name="Ossowski S."/>
        </authorList>
    </citation>
    <scope>NUCLEOTIDE SEQUENCE [LARGE SCALE GENOMIC DNA]</scope>
    <source>
        <tissue evidence="6">Leaf</tissue>
    </source>
</reference>
<evidence type="ECO:0000256" key="3">
    <source>
        <dbReference type="ARBA" id="ARBA00022737"/>
    </source>
</evidence>
<dbReference type="EMBL" id="LUHQ01000005">
    <property type="protein sequence ID" value="OAO94383.1"/>
    <property type="molecule type" value="Genomic_DNA"/>
</dbReference>
<evidence type="ECO:0000259" key="5">
    <source>
        <dbReference type="PROSITE" id="PS51752"/>
    </source>
</evidence>
<dbReference type="InterPro" id="IPR036404">
    <property type="entry name" value="Jacalin-like_lectin_dom_sf"/>
</dbReference>
<proteinExistence type="inferred from homology"/>
<dbReference type="ExpressionAtlas" id="A0A178UKV4">
    <property type="expression patterns" value="baseline and differential"/>
</dbReference>
<protein>
    <recommendedName>
        <fullName evidence="5">Jacalin-type lectin domain-containing protein</fullName>
    </recommendedName>
</protein>
<dbReference type="Pfam" id="PF01419">
    <property type="entry name" value="Jacalin"/>
    <property type="match status" value="4"/>
</dbReference>
<dbReference type="FunFam" id="2.100.10.30:FF:000001">
    <property type="entry name" value="Jacalin-related lectin 33"/>
    <property type="match status" value="3"/>
</dbReference>
<dbReference type="GO" id="GO:0030246">
    <property type="term" value="F:carbohydrate binding"/>
    <property type="evidence" value="ECO:0007669"/>
    <property type="project" value="UniProtKB-KW"/>
</dbReference>
<feature type="domain" description="Jacalin-type lectin" evidence="5">
    <location>
        <begin position="451"/>
        <end position="597"/>
    </location>
</feature>
<dbReference type="CDD" id="cd09612">
    <property type="entry name" value="Jacalin"/>
    <property type="match status" value="3"/>
</dbReference>
<dbReference type="PROSITE" id="PS51752">
    <property type="entry name" value="JACALIN_LECTIN"/>
    <property type="match status" value="4"/>
</dbReference>
<dbReference type="PANTHER" id="PTHR47293:SF66">
    <property type="entry name" value="JACALIN-RELATED LECTIN 11-RELATED"/>
    <property type="match status" value="1"/>
</dbReference>
<dbReference type="AlphaFoldDB" id="A0A178UKV4"/>
<evidence type="ECO:0000256" key="4">
    <source>
        <dbReference type="SAM" id="MobiDB-lite"/>
    </source>
</evidence>
<dbReference type="SMART" id="SM00915">
    <property type="entry name" value="Jacalin"/>
    <property type="match status" value="4"/>
</dbReference>
<name>A0A178UKV4_ARATH</name>
<dbReference type="InterPro" id="IPR001229">
    <property type="entry name" value="Jacalin-like_lectin_dom"/>
</dbReference>
<evidence type="ECO:0000256" key="2">
    <source>
        <dbReference type="ARBA" id="ARBA00022734"/>
    </source>
</evidence>
<feature type="region of interest" description="Disordered" evidence="4">
    <location>
        <begin position="1"/>
        <end position="22"/>
    </location>
</feature>